<sequence>MLRASSGRYCLTPKGEFYLIGYGSRYESRRKPAQGVHDDIFARVVLLEVDGTEIYMFNADYLEFEEWSCDEIKGMMAREYGLNENCIFFSATHDHHSVMDYHKHWNTGVFSQEYYDFYVETVKRAYEECHASLEKCRMYFGRGMAEGYYGSRIFYGENADNEVILAECRNADGKVVAALCNWATHSTVLDPENTLLTADYAGAVCNELYRLRGYYPAMIVGAAGDCSNRAWRQGTDYAELERLASGVAKKINEISCDTPLDLHFEGERLVKYRVNYIPEDHTGEILAEIARLQQEMERAEGAQEKKLLYDEANSLKRKLDLSEVDICLYSSIIRLGDLELVSSPGELGSALGIELKQYSKARCCMICGYTNGYKSYILQPELMEHSARCRASKYRPCDVRGYIDAIKAGM</sequence>
<dbReference type="OrthoDB" id="337762at2"/>
<reference evidence="1 2" key="1">
    <citation type="submission" date="2018-08" db="EMBL/GenBank/DDBJ databases">
        <title>A genome reference for cultivated species of the human gut microbiota.</title>
        <authorList>
            <person name="Zou Y."/>
            <person name="Xue W."/>
            <person name="Luo G."/>
        </authorList>
    </citation>
    <scope>NUCLEOTIDE SEQUENCE [LARGE SCALE GENOMIC DNA]</scope>
    <source>
        <strain evidence="1 2">AF04-15</strain>
    </source>
</reference>
<accession>A0A413F911</accession>
<dbReference type="AlphaFoldDB" id="A0A413F911"/>
<dbReference type="Proteomes" id="UP000283880">
    <property type="component" value="Unassembled WGS sequence"/>
</dbReference>
<gene>
    <name evidence="1" type="ORF">DWV29_23295</name>
</gene>
<evidence type="ECO:0000313" key="2">
    <source>
        <dbReference type="Proteomes" id="UP000283880"/>
    </source>
</evidence>
<dbReference type="RefSeq" id="WP_007716846.1">
    <property type="nucleotide sequence ID" value="NZ_BAABXR010000002.1"/>
</dbReference>
<evidence type="ECO:0000313" key="1">
    <source>
        <dbReference type="EMBL" id="RGX24396.1"/>
    </source>
</evidence>
<name>A0A413F911_9FIRM</name>
<evidence type="ECO:0008006" key="3">
    <source>
        <dbReference type="Google" id="ProtNLM"/>
    </source>
</evidence>
<protein>
    <recommendedName>
        <fullName evidence="3">Alkaline ceramidase</fullName>
    </recommendedName>
</protein>
<comment type="caution">
    <text evidence="1">The sequence shown here is derived from an EMBL/GenBank/DDBJ whole genome shotgun (WGS) entry which is preliminary data.</text>
</comment>
<dbReference type="EMBL" id="QSBM01000022">
    <property type="protein sequence ID" value="RGX24396.1"/>
    <property type="molecule type" value="Genomic_DNA"/>
</dbReference>
<proteinExistence type="predicted"/>
<organism evidence="1 2">
    <name type="scientific">Enterocloster asparagiformis</name>
    <dbReference type="NCBI Taxonomy" id="333367"/>
    <lineage>
        <taxon>Bacteria</taxon>
        <taxon>Bacillati</taxon>
        <taxon>Bacillota</taxon>
        <taxon>Clostridia</taxon>
        <taxon>Lachnospirales</taxon>
        <taxon>Lachnospiraceae</taxon>
        <taxon>Enterocloster</taxon>
    </lineage>
</organism>